<accession>A0A226EP23</accession>
<reference evidence="2 3" key="1">
    <citation type="submission" date="2015-12" db="EMBL/GenBank/DDBJ databases">
        <title>The genome of Folsomia candida.</title>
        <authorList>
            <person name="Faddeeva A."/>
            <person name="Derks M.F."/>
            <person name="Anvar Y."/>
            <person name="Smit S."/>
            <person name="Van Straalen N."/>
            <person name="Roelofs D."/>
        </authorList>
    </citation>
    <scope>NUCLEOTIDE SEQUENCE [LARGE SCALE GENOMIC DNA]</scope>
    <source>
        <strain evidence="2 3">VU population</strain>
        <tissue evidence="2">Whole body</tissue>
    </source>
</reference>
<gene>
    <name evidence="2" type="ORF">Fcan01_06363</name>
</gene>
<evidence type="ECO:0000313" key="3">
    <source>
        <dbReference type="Proteomes" id="UP000198287"/>
    </source>
</evidence>
<organism evidence="2 3">
    <name type="scientific">Folsomia candida</name>
    <name type="common">Springtail</name>
    <dbReference type="NCBI Taxonomy" id="158441"/>
    <lineage>
        <taxon>Eukaryota</taxon>
        <taxon>Metazoa</taxon>
        <taxon>Ecdysozoa</taxon>
        <taxon>Arthropoda</taxon>
        <taxon>Hexapoda</taxon>
        <taxon>Collembola</taxon>
        <taxon>Entomobryomorpha</taxon>
        <taxon>Isotomoidea</taxon>
        <taxon>Isotomidae</taxon>
        <taxon>Proisotominae</taxon>
        <taxon>Folsomia</taxon>
    </lineage>
</organism>
<evidence type="ECO:0000313" key="2">
    <source>
        <dbReference type="EMBL" id="OXA59393.1"/>
    </source>
</evidence>
<dbReference type="OrthoDB" id="2161974at2759"/>
<feature type="region of interest" description="Disordered" evidence="1">
    <location>
        <begin position="1"/>
        <end position="47"/>
    </location>
</feature>
<keyword evidence="3" id="KW-1185">Reference proteome</keyword>
<protein>
    <submittedName>
        <fullName evidence="2">Uncharacterized protein</fullName>
    </submittedName>
</protein>
<proteinExistence type="predicted"/>
<feature type="compositionally biased region" description="Polar residues" evidence="1">
    <location>
        <begin position="8"/>
        <end position="29"/>
    </location>
</feature>
<dbReference type="EMBL" id="LNIX01000002">
    <property type="protein sequence ID" value="OXA59393.1"/>
    <property type="molecule type" value="Genomic_DNA"/>
</dbReference>
<comment type="caution">
    <text evidence="2">The sequence shown here is derived from an EMBL/GenBank/DDBJ whole genome shotgun (WGS) entry which is preliminary data.</text>
</comment>
<dbReference type="AlphaFoldDB" id="A0A226EP23"/>
<name>A0A226EP23_FOLCA</name>
<dbReference type="Proteomes" id="UP000198287">
    <property type="component" value="Unassembled WGS sequence"/>
</dbReference>
<sequence length="235" mass="25322">MSKMLKNSFASKGGSTSSQKSAVAQNSSIRGRHTTFPNPPAPHATKVPASLTKSELLNSHAIKDKIPEVGGVGQGNRLVVIQTSTKKSKAAPTEKSVRSSSAISYKNTCPPEYQGHWRSGNEIQTTTSGGVDYGEILGSTSDITAATIMFKGEGNNGHGRTKRCKKILGTRNQKRVLYPFTPNNASLYPFAFMIMKRDADHPIITKAFRRRGGGGGGMLLGFDYVSRGAREKVDF</sequence>
<evidence type="ECO:0000256" key="1">
    <source>
        <dbReference type="SAM" id="MobiDB-lite"/>
    </source>
</evidence>